<dbReference type="EMBL" id="SDHW01000005">
    <property type="protein sequence ID" value="RXK58784.1"/>
    <property type="molecule type" value="Genomic_DNA"/>
</dbReference>
<dbReference type="OrthoDB" id="685145at2"/>
<name>A0A4Q1CFK3_9BACT</name>
<sequence>MKVITMSIIAALLLLNCRKSILVAETKTGMAFTKQLATIVEKNGKRTNLLYDQNGCLLAYVANDVVNYYKPGYNRFVTQLLKESNEKITYEYAQQDESGKIIQLARYTNGLPESRTEFSYNENGQLAKRTISIDNNKQEFVYTYKEGNLVKIQEYENAMLKSTIHFDHYHNQPNSIAVDLFDWKQIGFVSDGHFGMPSKNLTKSLEIITPGSPAITLQYVYKSDADGYVRSMKIESNGEMLKHYNFIFQ</sequence>
<dbReference type="AlphaFoldDB" id="A0A4Q1CFK3"/>
<gene>
    <name evidence="1" type="ORF">ESA94_15450</name>
</gene>
<dbReference type="Proteomes" id="UP000290204">
    <property type="component" value="Unassembled WGS sequence"/>
</dbReference>
<keyword evidence="2" id="KW-1185">Reference proteome</keyword>
<organism evidence="1 2">
    <name type="scientific">Lacibacter luteus</name>
    <dbReference type="NCBI Taxonomy" id="2508719"/>
    <lineage>
        <taxon>Bacteria</taxon>
        <taxon>Pseudomonadati</taxon>
        <taxon>Bacteroidota</taxon>
        <taxon>Chitinophagia</taxon>
        <taxon>Chitinophagales</taxon>
        <taxon>Chitinophagaceae</taxon>
        <taxon>Lacibacter</taxon>
    </lineage>
</organism>
<accession>A0A4Q1CFK3</accession>
<evidence type="ECO:0000313" key="1">
    <source>
        <dbReference type="EMBL" id="RXK58784.1"/>
    </source>
</evidence>
<comment type="caution">
    <text evidence="1">The sequence shown here is derived from an EMBL/GenBank/DDBJ whole genome shotgun (WGS) entry which is preliminary data.</text>
</comment>
<dbReference type="CDD" id="cd12871">
    <property type="entry name" value="Bacuni_01323_like"/>
    <property type="match status" value="1"/>
</dbReference>
<protein>
    <submittedName>
        <fullName evidence="1">DUF4595 domain-containing protein</fullName>
    </submittedName>
</protein>
<proteinExistence type="predicted"/>
<dbReference type="Gene3D" id="2.180.10.10">
    <property type="entry name" value="RHS repeat-associated core"/>
    <property type="match status" value="1"/>
</dbReference>
<reference evidence="1 2" key="1">
    <citation type="submission" date="2019-01" db="EMBL/GenBank/DDBJ databases">
        <title>Lacibacter sp. strain TTM-7.</title>
        <authorList>
            <person name="Chen W.-M."/>
        </authorList>
    </citation>
    <scope>NUCLEOTIDE SEQUENCE [LARGE SCALE GENOMIC DNA]</scope>
    <source>
        <strain evidence="1 2">TTM-7</strain>
    </source>
</reference>
<evidence type="ECO:0000313" key="2">
    <source>
        <dbReference type="Proteomes" id="UP000290204"/>
    </source>
</evidence>